<organism evidence="12 13">
    <name type="scientific">Lachancea dasiensis</name>
    <dbReference type="NCBI Taxonomy" id="1072105"/>
    <lineage>
        <taxon>Eukaryota</taxon>
        <taxon>Fungi</taxon>
        <taxon>Dikarya</taxon>
        <taxon>Ascomycota</taxon>
        <taxon>Saccharomycotina</taxon>
        <taxon>Saccharomycetes</taxon>
        <taxon>Saccharomycetales</taxon>
        <taxon>Saccharomycetaceae</taxon>
        <taxon>Lachancea</taxon>
    </lineage>
</organism>
<gene>
    <name evidence="12" type="ORF">LADA_0D01200G</name>
</gene>
<dbReference type="Pfam" id="PF02569">
    <property type="entry name" value="Pantoate_ligase"/>
    <property type="match status" value="1"/>
</dbReference>
<evidence type="ECO:0000256" key="5">
    <source>
        <dbReference type="ARBA" id="ARBA00022598"/>
    </source>
</evidence>
<dbReference type="EMBL" id="LT598454">
    <property type="protein sequence ID" value="SCU84347.1"/>
    <property type="molecule type" value="Genomic_DNA"/>
</dbReference>
<dbReference type="InterPro" id="IPR014729">
    <property type="entry name" value="Rossmann-like_a/b/a_fold"/>
</dbReference>
<evidence type="ECO:0000256" key="2">
    <source>
        <dbReference type="ARBA" id="ARBA00009256"/>
    </source>
</evidence>
<dbReference type="GO" id="GO:0005524">
    <property type="term" value="F:ATP binding"/>
    <property type="evidence" value="ECO:0007669"/>
    <property type="project" value="UniProtKB-KW"/>
</dbReference>
<dbReference type="Gene3D" id="3.40.50.620">
    <property type="entry name" value="HUPs"/>
    <property type="match status" value="1"/>
</dbReference>
<dbReference type="OrthoDB" id="2020436at2759"/>
<keyword evidence="8" id="KW-0067">ATP-binding</keyword>
<evidence type="ECO:0000256" key="11">
    <source>
        <dbReference type="ARBA" id="ARBA00048258"/>
    </source>
</evidence>
<dbReference type="InterPro" id="IPR003721">
    <property type="entry name" value="Pantoate_ligase"/>
</dbReference>
<evidence type="ECO:0000256" key="7">
    <source>
        <dbReference type="ARBA" id="ARBA00022741"/>
    </source>
</evidence>
<dbReference type="Gene3D" id="3.30.1300.10">
    <property type="entry name" value="Pantoate-beta-alanine ligase, C-terminal domain"/>
    <property type="match status" value="1"/>
</dbReference>
<evidence type="ECO:0000256" key="1">
    <source>
        <dbReference type="ARBA" id="ARBA00004990"/>
    </source>
</evidence>
<accession>A0A1G4J416</accession>
<sequence length="306" mass="34291">MLVLHTVQDVISWRNENIDRRTQTSGFVPTMGCLHDGHLSLIRKSRLENNFTIVSIFVNPSQFAPSEDLDKYPRTLQADLALLEKAGVDLCFVPNAAEMYPQGIPLEVEAQKGPFVTVIGVSEQLEGRTRPNFFRGVATIVTKLLNVVLSTHAYFGQKDFQQFTVLKVMAEELFMNTKLKMMPIVRDADGLALSSRNRYLCQESRHLSTAVYQALQMAAACLQNLDTNEEVQRSDLVDKILQHWVPHVTSGDFEVDYVSVADPRTLMELESVSGSTAVVISCAVFVKDRENSSTVVRLIDNILLNQ</sequence>
<comment type="similarity">
    <text evidence="2">Belongs to the pantothenate synthetase family.</text>
</comment>
<dbReference type="PANTHER" id="PTHR21299:SF1">
    <property type="entry name" value="PANTOATE--BETA-ALANINE LIGASE"/>
    <property type="match status" value="1"/>
</dbReference>
<dbReference type="EC" id="6.3.2.1" evidence="3"/>
<evidence type="ECO:0000256" key="9">
    <source>
        <dbReference type="ARBA" id="ARBA00029902"/>
    </source>
</evidence>
<dbReference type="InterPro" id="IPR042176">
    <property type="entry name" value="Pantoate_ligase_C"/>
</dbReference>
<keyword evidence="7" id="KW-0547">Nucleotide-binding</keyword>
<reference evidence="12 13" key="1">
    <citation type="submission" date="2016-03" db="EMBL/GenBank/DDBJ databases">
        <authorList>
            <person name="Devillers H."/>
        </authorList>
    </citation>
    <scope>NUCLEOTIDE SEQUENCE [LARGE SCALE GENOMIC DNA]</scope>
    <source>
        <strain evidence="12">CBS 10888</strain>
    </source>
</reference>
<dbReference type="FunFam" id="3.40.50.620:FF:000013">
    <property type="entry name" value="Pantothenate synthetase"/>
    <property type="match status" value="1"/>
</dbReference>
<proteinExistence type="inferred from homology"/>
<dbReference type="AlphaFoldDB" id="A0A1G4J416"/>
<dbReference type="PANTHER" id="PTHR21299">
    <property type="entry name" value="CYTIDYLATE KINASE/PANTOATE-BETA-ALANINE LIGASE"/>
    <property type="match status" value="1"/>
</dbReference>
<dbReference type="NCBIfam" id="TIGR00018">
    <property type="entry name" value="panC"/>
    <property type="match status" value="1"/>
</dbReference>
<dbReference type="Proteomes" id="UP000190274">
    <property type="component" value="Chromosome D"/>
</dbReference>
<evidence type="ECO:0000256" key="10">
    <source>
        <dbReference type="ARBA" id="ARBA00032806"/>
    </source>
</evidence>
<evidence type="ECO:0000256" key="6">
    <source>
        <dbReference type="ARBA" id="ARBA00022655"/>
    </source>
</evidence>
<name>A0A1G4J416_9SACH</name>
<keyword evidence="6" id="KW-0566">Pantothenate biosynthesis</keyword>
<evidence type="ECO:0000313" key="13">
    <source>
        <dbReference type="Proteomes" id="UP000190274"/>
    </source>
</evidence>
<dbReference type="GO" id="GO:0015940">
    <property type="term" value="P:pantothenate biosynthetic process"/>
    <property type="evidence" value="ECO:0007669"/>
    <property type="project" value="UniProtKB-UniPathway"/>
</dbReference>
<keyword evidence="5" id="KW-0436">Ligase</keyword>
<dbReference type="SUPFAM" id="SSF52374">
    <property type="entry name" value="Nucleotidylyl transferase"/>
    <property type="match status" value="1"/>
</dbReference>
<dbReference type="CDD" id="cd00560">
    <property type="entry name" value="PanC"/>
    <property type="match status" value="1"/>
</dbReference>
<dbReference type="STRING" id="1266660.A0A1G4J416"/>
<evidence type="ECO:0000256" key="4">
    <source>
        <dbReference type="ARBA" id="ARBA00015647"/>
    </source>
</evidence>
<dbReference type="GO" id="GO:0004592">
    <property type="term" value="F:pantoate-beta-alanine ligase activity"/>
    <property type="evidence" value="ECO:0007669"/>
    <property type="project" value="UniProtKB-EC"/>
</dbReference>
<comment type="catalytic activity">
    <reaction evidence="11">
        <text>(R)-pantoate + beta-alanine + ATP = (R)-pantothenate + AMP + diphosphate + H(+)</text>
        <dbReference type="Rhea" id="RHEA:10912"/>
        <dbReference type="ChEBI" id="CHEBI:15378"/>
        <dbReference type="ChEBI" id="CHEBI:15980"/>
        <dbReference type="ChEBI" id="CHEBI:29032"/>
        <dbReference type="ChEBI" id="CHEBI:30616"/>
        <dbReference type="ChEBI" id="CHEBI:33019"/>
        <dbReference type="ChEBI" id="CHEBI:57966"/>
        <dbReference type="ChEBI" id="CHEBI:456215"/>
        <dbReference type="EC" id="6.3.2.1"/>
    </reaction>
</comment>
<comment type="pathway">
    <text evidence="1">Cofactor biosynthesis; (R)-pantothenate biosynthesis; (R)-pantothenate from (R)-pantoate and beta-alanine: step 1/1.</text>
</comment>
<evidence type="ECO:0000256" key="8">
    <source>
        <dbReference type="ARBA" id="ARBA00022840"/>
    </source>
</evidence>
<evidence type="ECO:0000313" key="12">
    <source>
        <dbReference type="EMBL" id="SCU84347.1"/>
    </source>
</evidence>
<dbReference type="UniPathway" id="UPA00028">
    <property type="reaction ID" value="UER00005"/>
</dbReference>
<evidence type="ECO:0000256" key="3">
    <source>
        <dbReference type="ARBA" id="ARBA00012219"/>
    </source>
</evidence>
<keyword evidence="13" id="KW-1185">Reference proteome</keyword>
<dbReference type="HAMAP" id="MF_00158">
    <property type="entry name" value="PanC"/>
    <property type="match status" value="1"/>
</dbReference>
<protein>
    <recommendedName>
        <fullName evidence="4">Pantoate--beta-alanine ligase</fullName>
        <ecNumber evidence="3">6.3.2.1</ecNumber>
    </recommendedName>
    <alternativeName>
        <fullName evidence="10">Pantoate-activating enzyme</fullName>
    </alternativeName>
    <alternativeName>
        <fullName evidence="9">Pantothenate synthetase</fullName>
    </alternativeName>
</protein>